<sequence length="125" mass="12833">MTNSTALGRMIAGVLTAGMLAAPALAEYPEKAIDVIVAFNPGGGTDVAARTIEPFIEKYLDEDIVILNKPGAGGEVGFSLLATSDPDGYTMGFINLPAMFACSYTRETACVAISGPSCRHGCAAA</sequence>
<dbReference type="PANTHER" id="PTHR42928:SF5">
    <property type="entry name" value="BLR1237 PROTEIN"/>
    <property type="match status" value="1"/>
</dbReference>
<evidence type="ECO:0000313" key="4">
    <source>
        <dbReference type="Proteomes" id="UP000199382"/>
    </source>
</evidence>
<dbReference type="PANTHER" id="PTHR42928">
    <property type="entry name" value="TRICARBOXYLATE-BINDING PROTEIN"/>
    <property type="match status" value="1"/>
</dbReference>
<dbReference type="EMBL" id="FNEK01000016">
    <property type="protein sequence ID" value="SDJ36410.1"/>
    <property type="molecule type" value="Genomic_DNA"/>
</dbReference>
<comment type="similarity">
    <text evidence="1">Belongs to the UPF0065 (bug) family.</text>
</comment>
<keyword evidence="4" id="KW-1185">Reference proteome</keyword>
<dbReference type="Pfam" id="PF03401">
    <property type="entry name" value="TctC"/>
    <property type="match status" value="1"/>
</dbReference>
<feature type="chain" id="PRO_5011632434" evidence="2">
    <location>
        <begin position="27"/>
        <end position="125"/>
    </location>
</feature>
<dbReference type="InterPro" id="IPR042100">
    <property type="entry name" value="Bug_dom1"/>
</dbReference>
<evidence type="ECO:0000256" key="1">
    <source>
        <dbReference type="ARBA" id="ARBA00006987"/>
    </source>
</evidence>
<accession>A0A1G8T6W4</accession>
<dbReference type="STRING" id="571298.SAMN04488026_101641"/>
<evidence type="ECO:0000256" key="2">
    <source>
        <dbReference type="SAM" id="SignalP"/>
    </source>
</evidence>
<gene>
    <name evidence="3" type="ORF">SAMN04488026_101641</name>
</gene>
<dbReference type="Gene3D" id="3.40.190.150">
    <property type="entry name" value="Bordetella uptake gene, domain 1"/>
    <property type="match status" value="1"/>
</dbReference>
<dbReference type="AlphaFoldDB" id="A0A1G8T6W4"/>
<proteinExistence type="inferred from homology"/>
<feature type="signal peptide" evidence="2">
    <location>
        <begin position="1"/>
        <end position="26"/>
    </location>
</feature>
<name>A0A1G8T6W4_9RHOB</name>
<protein>
    <submittedName>
        <fullName evidence="3">Tripartite tricarboxylate transporter family receptor</fullName>
    </submittedName>
</protein>
<evidence type="ECO:0000313" key="3">
    <source>
        <dbReference type="EMBL" id="SDJ36410.1"/>
    </source>
</evidence>
<dbReference type="Proteomes" id="UP000199382">
    <property type="component" value="Unassembled WGS sequence"/>
</dbReference>
<keyword evidence="2" id="KW-0732">Signal</keyword>
<dbReference type="RefSeq" id="WP_244520670.1">
    <property type="nucleotide sequence ID" value="NZ_FNEK01000016.1"/>
</dbReference>
<reference evidence="3 4" key="1">
    <citation type="submission" date="2016-10" db="EMBL/GenBank/DDBJ databases">
        <authorList>
            <person name="de Groot N.N."/>
        </authorList>
    </citation>
    <scope>NUCLEOTIDE SEQUENCE [LARGE SCALE GENOMIC DNA]</scope>
    <source>
        <strain evidence="3 4">DSM 25294</strain>
    </source>
</reference>
<organism evidence="3 4">
    <name type="scientific">Aliiruegeria lutimaris</name>
    <dbReference type="NCBI Taxonomy" id="571298"/>
    <lineage>
        <taxon>Bacteria</taxon>
        <taxon>Pseudomonadati</taxon>
        <taxon>Pseudomonadota</taxon>
        <taxon>Alphaproteobacteria</taxon>
        <taxon>Rhodobacterales</taxon>
        <taxon>Roseobacteraceae</taxon>
        <taxon>Aliiruegeria</taxon>
    </lineage>
</organism>
<dbReference type="InterPro" id="IPR005064">
    <property type="entry name" value="BUG"/>
</dbReference>
<keyword evidence="3" id="KW-0675">Receptor</keyword>